<feature type="compositionally biased region" description="Polar residues" evidence="1">
    <location>
        <begin position="91"/>
        <end position="112"/>
    </location>
</feature>
<proteinExistence type="predicted"/>
<reference evidence="4" key="2">
    <citation type="submission" date="2020-04" db="EMBL/GenBank/DDBJ databases">
        <authorList>
            <consortium name="NCBI Genome Project"/>
        </authorList>
    </citation>
    <scope>NUCLEOTIDE SEQUENCE</scope>
    <source>
        <strain evidence="4">CBS 781.70</strain>
    </source>
</reference>
<dbReference type="AlphaFoldDB" id="A0A6G1G7L6"/>
<protein>
    <submittedName>
        <fullName evidence="2 4">Uncharacterized protein</fullName>
    </submittedName>
</protein>
<sequence>MVTRLAAPLSANLYGVPMSFHPPQPRSNTEDFRAARALTKYFPETVIQKLAKDCDAINLLRECCYAKNVDFHHVISSTDSDPNGRPHSPRSRSGTNESYDSQPSQPHQQSIRPNSTTTPSTKGSSPSRLPNPSVSSSSRLSDALAYVRITVLSATTQREDVPLNGKYCSPSFFLVRSDVVHDRLGKAPKCLPDPIQCSYHGKQFSSSETVLITWMEKGEEQTHQNTFLVVPTDSLGVDIVIGDKHPRFPAQPDPSRNYGNNGGPDSPHGQPHRFRPLSSTGVAQSTLTFKPTLPRYPAAQSPSGHRATGAVGGQRTPPRSDRSSLLDTQQRRSSAGGPQNSRLPRAAGAAGSSGSSAAGSAVADRSNASGISPSARQHFPASGQFYVILVFGNAEQLVQLDMNGTGEIFFNTLQGLVRNLRRDAALDLDRNVDRVVFATCRDLSDDDVCCHTDLAEERIAVTWRHTVRWIRGIQETRSPEDIYAIIERNGG</sequence>
<evidence type="ECO:0000313" key="3">
    <source>
        <dbReference type="Proteomes" id="UP000504638"/>
    </source>
</evidence>
<feature type="region of interest" description="Disordered" evidence="1">
    <location>
        <begin position="243"/>
        <end position="277"/>
    </location>
</feature>
<feature type="compositionally biased region" description="Polar residues" evidence="1">
    <location>
        <begin position="325"/>
        <end position="342"/>
    </location>
</feature>
<feature type="compositionally biased region" description="Polar residues" evidence="1">
    <location>
        <begin position="366"/>
        <end position="375"/>
    </location>
</feature>
<reference evidence="4" key="3">
    <citation type="submission" date="2025-04" db="UniProtKB">
        <authorList>
            <consortium name="RefSeq"/>
        </authorList>
    </citation>
    <scope>IDENTIFICATION</scope>
    <source>
        <strain evidence="4">CBS 781.70</strain>
    </source>
</reference>
<dbReference type="EMBL" id="ML975154">
    <property type="protein sequence ID" value="KAF1813839.1"/>
    <property type="molecule type" value="Genomic_DNA"/>
</dbReference>
<feature type="region of interest" description="Disordered" evidence="1">
    <location>
        <begin position="75"/>
        <end position="137"/>
    </location>
</feature>
<dbReference type="GeneID" id="54418611"/>
<feature type="region of interest" description="Disordered" evidence="1">
    <location>
        <begin position="293"/>
        <end position="375"/>
    </location>
</feature>
<dbReference type="RefSeq" id="XP_033535470.1">
    <property type="nucleotide sequence ID" value="XM_033678041.1"/>
</dbReference>
<accession>A0A6G1G7L6</accession>
<reference evidence="2 4" key="1">
    <citation type="submission" date="2020-01" db="EMBL/GenBank/DDBJ databases">
        <authorList>
            <consortium name="DOE Joint Genome Institute"/>
            <person name="Haridas S."/>
            <person name="Albert R."/>
            <person name="Binder M."/>
            <person name="Bloem J."/>
            <person name="Labutti K."/>
            <person name="Salamov A."/>
            <person name="Andreopoulos B."/>
            <person name="Baker S.E."/>
            <person name="Barry K."/>
            <person name="Bills G."/>
            <person name="Bluhm B.H."/>
            <person name="Cannon C."/>
            <person name="Castanera R."/>
            <person name="Culley D.E."/>
            <person name="Daum C."/>
            <person name="Ezra D."/>
            <person name="Gonzalez J.B."/>
            <person name="Henrissat B."/>
            <person name="Kuo A."/>
            <person name="Liang C."/>
            <person name="Lipzen A."/>
            <person name="Lutzoni F."/>
            <person name="Magnuson J."/>
            <person name="Mondo S."/>
            <person name="Nolan M."/>
            <person name="Ohm R."/>
            <person name="Pangilinan J."/>
            <person name="Park H.-J."/>
            <person name="Ramirez L."/>
            <person name="Alfaro M."/>
            <person name="Sun H."/>
            <person name="Tritt A."/>
            <person name="Yoshinaga Y."/>
            <person name="Zwiers L.-H."/>
            <person name="Turgeon B.G."/>
            <person name="Goodwin S.B."/>
            <person name="Spatafora J.W."/>
            <person name="Crous P.W."/>
            <person name="Grigoriev I.V."/>
        </authorList>
    </citation>
    <scope>NUCLEOTIDE SEQUENCE</scope>
    <source>
        <strain evidence="2 4">CBS 781.70</strain>
    </source>
</reference>
<evidence type="ECO:0000313" key="4">
    <source>
        <dbReference type="RefSeq" id="XP_033535470.1"/>
    </source>
</evidence>
<gene>
    <name evidence="2 4" type="ORF">P152DRAFT_448235</name>
</gene>
<keyword evidence="3" id="KW-1185">Reference proteome</keyword>
<feature type="compositionally biased region" description="Low complexity" evidence="1">
    <location>
        <begin position="113"/>
        <end position="137"/>
    </location>
</feature>
<feature type="compositionally biased region" description="Low complexity" evidence="1">
    <location>
        <begin position="346"/>
        <end position="361"/>
    </location>
</feature>
<organism evidence="2">
    <name type="scientific">Eremomyces bilateralis CBS 781.70</name>
    <dbReference type="NCBI Taxonomy" id="1392243"/>
    <lineage>
        <taxon>Eukaryota</taxon>
        <taxon>Fungi</taxon>
        <taxon>Dikarya</taxon>
        <taxon>Ascomycota</taxon>
        <taxon>Pezizomycotina</taxon>
        <taxon>Dothideomycetes</taxon>
        <taxon>Dothideomycetes incertae sedis</taxon>
        <taxon>Eremomycetales</taxon>
        <taxon>Eremomycetaceae</taxon>
        <taxon>Eremomyces</taxon>
    </lineage>
</organism>
<evidence type="ECO:0000256" key="1">
    <source>
        <dbReference type="SAM" id="MobiDB-lite"/>
    </source>
</evidence>
<evidence type="ECO:0000313" key="2">
    <source>
        <dbReference type="EMBL" id="KAF1813839.1"/>
    </source>
</evidence>
<dbReference type="Proteomes" id="UP000504638">
    <property type="component" value="Unplaced"/>
</dbReference>
<name>A0A6G1G7L6_9PEZI</name>